<dbReference type="GO" id="GO:0007165">
    <property type="term" value="P:signal transduction"/>
    <property type="evidence" value="ECO:0007669"/>
    <property type="project" value="InterPro"/>
</dbReference>
<evidence type="ECO:0000256" key="8">
    <source>
        <dbReference type="ARBA" id="ARBA00023288"/>
    </source>
</evidence>
<evidence type="ECO:0000256" key="2">
    <source>
        <dbReference type="ARBA" id="ARBA00022723"/>
    </source>
</evidence>
<dbReference type="Gene3D" id="3.40.50.300">
    <property type="entry name" value="P-loop containing nucleotide triphosphate hydrolases"/>
    <property type="match status" value="1"/>
</dbReference>
<evidence type="ECO:0000256" key="1">
    <source>
        <dbReference type="ARBA" id="ARBA00022481"/>
    </source>
</evidence>
<evidence type="ECO:0000256" key="3">
    <source>
        <dbReference type="ARBA" id="ARBA00022741"/>
    </source>
</evidence>
<keyword evidence="9" id="KW-0636">Prenylation</keyword>
<dbReference type="SUPFAM" id="SSF52540">
    <property type="entry name" value="P-loop containing nucleoside triphosphate hydrolases"/>
    <property type="match status" value="1"/>
</dbReference>
<dbReference type="PANTHER" id="PTHR24070">
    <property type="entry name" value="RAS, DI-RAS, AND RHEB FAMILY MEMBERS OF SMALL GTPASE SUPERFAMILY"/>
    <property type="match status" value="1"/>
</dbReference>
<dbReference type="GO" id="GO:0046872">
    <property type="term" value="F:metal ion binding"/>
    <property type="evidence" value="ECO:0007669"/>
    <property type="project" value="UniProtKB-KW"/>
</dbReference>
<dbReference type="RefSeq" id="XP_007840705.1">
    <property type="nucleotide sequence ID" value="XM_007842514.1"/>
</dbReference>
<feature type="region of interest" description="Disordered" evidence="13">
    <location>
        <begin position="215"/>
        <end position="255"/>
    </location>
</feature>
<reference evidence="16" key="1">
    <citation type="journal article" date="2015" name="BMC Genomics">
        <title>Genomic and transcriptomic analysis of the endophytic fungus Pestalotiopsis fici reveals its lifestyle and high potential for synthesis of natural products.</title>
        <authorList>
            <person name="Wang X."/>
            <person name="Zhang X."/>
            <person name="Liu L."/>
            <person name="Xiang M."/>
            <person name="Wang W."/>
            <person name="Sun X."/>
            <person name="Che Y."/>
            <person name="Guo L."/>
            <person name="Liu G."/>
            <person name="Guo L."/>
            <person name="Wang C."/>
            <person name="Yin W.B."/>
            <person name="Stadler M."/>
            <person name="Zhang X."/>
            <person name="Liu X."/>
        </authorList>
    </citation>
    <scope>NUCLEOTIDE SEQUENCE [LARGE SCALE GENOMIC DNA]</scope>
    <source>
        <strain evidence="16">W106-1 / CGMCC3.15140</strain>
    </source>
</reference>
<evidence type="ECO:0000256" key="12">
    <source>
        <dbReference type="ARBA" id="ARBA00049117"/>
    </source>
</evidence>
<name>W3WLL0_PESFW</name>
<keyword evidence="1" id="KW-0488">Methylation</keyword>
<dbReference type="InParanoid" id="W3WLL0"/>
<keyword evidence="6" id="KW-0342">GTP-binding</keyword>
<keyword evidence="4" id="KW-0378">Hydrolase</keyword>
<dbReference type="PROSITE" id="PS51421">
    <property type="entry name" value="RAS"/>
    <property type="match status" value="1"/>
</dbReference>
<keyword evidence="2" id="KW-0479">Metal-binding</keyword>
<evidence type="ECO:0000256" key="4">
    <source>
        <dbReference type="ARBA" id="ARBA00022801"/>
    </source>
</evidence>
<dbReference type="GO" id="GO:0016020">
    <property type="term" value="C:membrane"/>
    <property type="evidence" value="ECO:0007669"/>
    <property type="project" value="InterPro"/>
</dbReference>
<organism evidence="15 16">
    <name type="scientific">Pestalotiopsis fici (strain W106-1 / CGMCC3.15140)</name>
    <dbReference type="NCBI Taxonomy" id="1229662"/>
    <lineage>
        <taxon>Eukaryota</taxon>
        <taxon>Fungi</taxon>
        <taxon>Dikarya</taxon>
        <taxon>Ascomycota</taxon>
        <taxon>Pezizomycotina</taxon>
        <taxon>Sordariomycetes</taxon>
        <taxon>Xylariomycetidae</taxon>
        <taxon>Amphisphaeriales</taxon>
        <taxon>Sporocadaceae</taxon>
        <taxon>Pestalotiopsis</taxon>
    </lineage>
</organism>
<dbReference type="PROSITE" id="PS00028">
    <property type="entry name" value="ZINC_FINGER_C2H2_1"/>
    <property type="match status" value="1"/>
</dbReference>
<dbReference type="Gene3D" id="3.30.160.60">
    <property type="entry name" value="Classic Zinc Finger"/>
    <property type="match status" value="1"/>
</dbReference>
<dbReference type="InterPro" id="IPR005225">
    <property type="entry name" value="Small_GTP-bd"/>
</dbReference>
<dbReference type="CDD" id="cd04137">
    <property type="entry name" value="RheB"/>
    <property type="match status" value="1"/>
</dbReference>
<dbReference type="InterPro" id="IPR013087">
    <property type="entry name" value="Znf_C2H2_type"/>
</dbReference>
<dbReference type="InterPro" id="IPR027417">
    <property type="entry name" value="P-loop_NTPase"/>
</dbReference>
<dbReference type="GO" id="GO:0012505">
    <property type="term" value="C:endomembrane system"/>
    <property type="evidence" value="ECO:0007669"/>
    <property type="project" value="UniProtKB-SubCell"/>
</dbReference>
<dbReference type="EMBL" id="KI912120">
    <property type="protein sequence ID" value="ETS74067.1"/>
    <property type="molecule type" value="Genomic_DNA"/>
</dbReference>
<dbReference type="STRING" id="1229662.W3WLL0"/>
<evidence type="ECO:0000256" key="11">
    <source>
        <dbReference type="ARBA" id="ARBA00046278"/>
    </source>
</evidence>
<feature type="region of interest" description="Disordered" evidence="13">
    <location>
        <begin position="456"/>
        <end position="517"/>
    </location>
</feature>
<keyword evidence="3" id="KW-0547">Nucleotide-binding</keyword>
<dbReference type="GO" id="GO:0005525">
    <property type="term" value="F:GTP binding"/>
    <property type="evidence" value="ECO:0007669"/>
    <property type="project" value="UniProtKB-KW"/>
</dbReference>
<evidence type="ECO:0000313" key="16">
    <source>
        <dbReference type="Proteomes" id="UP000030651"/>
    </source>
</evidence>
<feature type="domain" description="C2H2-type" evidence="14">
    <location>
        <begin position="370"/>
        <end position="391"/>
    </location>
</feature>
<dbReference type="HOGENOM" id="CLU_376018_0_0_1"/>
<gene>
    <name evidence="15" type="ORF">PFICI_13933</name>
</gene>
<evidence type="ECO:0000256" key="5">
    <source>
        <dbReference type="ARBA" id="ARBA00022842"/>
    </source>
</evidence>
<comment type="catalytic activity">
    <reaction evidence="12">
        <text>GTP + H2O = GDP + phosphate + H(+)</text>
        <dbReference type="Rhea" id="RHEA:19669"/>
        <dbReference type="ChEBI" id="CHEBI:15377"/>
        <dbReference type="ChEBI" id="CHEBI:15378"/>
        <dbReference type="ChEBI" id="CHEBI:37565"/>
        <dbReference type="ChEBI" id="CHEBI:43474"/>
        <dbReference type="ChEBI" id="CHEBI:58189"/>
    </reaction>
    <physiologicalReaction direction="left-to-right" evidence="12">
        <dbReference type="Rhea" id="RHEA:19670"/>
    </physiologicalReaction>
</comment>
<evidence type="ECO:0000256" key="10">
    <source>
        <dbReference type="ARBA" id="ARBA00037969"/>
    </source>
</evidence>
<dbReference type="AlphaFoldDB" id="W3WLL0"/>
<dbReference type="OrthoDB" id="5976022at2759"/>
<dbReference type="SMART" id="SM00173">
    <property type="entry name" value="RAS"/>
    <property type="match status" value="1"/>
</dbReference>
<keyword evidence="8" id="KW-0449">Lipoprotein</keyword>
<dbReference type="FunFam" id="3.40.50.300:FF:000273">
    <property type="entry name" value="GTP-binding protein Rheb homolog"/>
    <property type="match status" value="1"/>
</dbReference>
<evidence type="ECO:0000313" key="15">
    <source>
        <dbReference type="EMBL" id="ETS74067.1"/>
    </source>
</evidence>
<accession>W3WLL0</accession>
<dbReference type="SMART" id="SM00355">
    <property type="entry name" value="ZnF_C2H2"/>
    <property type="match status" value="4"/>
</dbReference>
<evidence type="ECO:0000256" key="7">
    <source>
        <dbReference type="ARBA" id="ARBA00023136"/>
    </source>
</evidence>
<feature type="compositionally biased region" description="Basic and acidic residues" evidence="13">
    <location>
        <begin position="508"/>
        <end position="517"/>
    </location>
</feature>
<dbReference type="SMART" id="SM00174">
    <property type="entry name" value="RHO"/>
    <property type="match status" value="1"/>
</dbReference>
<keyword evidence="5" id="KW-0460">Magnesium</keyword>
<dbReference type="GeneID" id="19278946"/>
<dbReference type="PROSITE" id="PS51420">
    <property type="entry name" value="RHO"/>
    <property type="match status" value="1"/>
</dbReference>
<comment type="subcellular location">
    <subcellularLocation>
        <location evidence="11">Endomembrane system</location>
        <topology evidence="11">Lipid-anchor</topology>
        <orientation evidence="11">Cytoplasmic side</orientation>
    </subcellularLocation>
</comment>
<keyword evidence="16" id="KW-1185">Reference proteome</keyword>
<feature type="compositionally biased region" description="Low complexity" evidence="13">
    <location>
        <begin position="223"/>
        <end position="243"/>
    </location>
</feature>
<dbReference type="NCBIfam" id="TIGR00231">
    <property type="entry name" value="small_GTP"/>
    <property type="match status" value="1"/>
</dbReference>
<protein>
    <recommendedName>
        <fullName evidence="14">C2H2-type domain-containing protein</fullName>
    </recommendedName>
</protein>
<dbReference type="PRINTS" id="PR00449">
    <property type="entry name" value="RASTRNSFRMNG"/>
</dbReference>
<dbReference type="GO" id="GO:0003924">
    <property type="term" value="F:GTPase activity"/>
    <property type="evidence" value="ECO:0007669"/>
    <property type="project" value="InterPro"/>
</dbReference>
<dbReference type="eggNOG" id="KOG0395">
    <property type="taxonomic scope" value="Eukaryota"/>
</dbReference>
<evidence type="ECO:0000256" key="13">
    <source>
        <dbReference type="SAM" id="MobiDB-lite"/>
    </source>
</evidence>
<dbReference type="Pfam" id="PF00071">
    <property type="entry name" value="Ras"/>
    <property type="match status" value="1"/>
</dbReference>
<dbReference type="InterPro" id="IPR001806">
    <property type="entry name" value="Small_GTPase"/>
</dbReference>
<evidence type="ECO:0000256" key="6">
    <source>
        <dbReference type="ARBA" id="ARBA00023134"/>
    </source>
</evidence>
<comment type="similarity">
    <text evidence="10">Belongs to the small GTPase superfamily. Rheb family.</text>
</comment>
<dbReference type="InterPro" id="IPR020849">
    <property type="entry name" value="Small_GTPase_Ras-type"/>
</dbReference>
<sequence length="738" mass="83049">METLDENNSNEERLATKLFHGSIDLLWNILRARSPTISSAPGSAGGISPSPHKNEEWEQIRQLLETLYFWGQGFARRSRLDAILDLSAPLKWQVMSLLIDISRAIISLFEHHELILEIRIFTQCLIDLTPCLEYPAPDPPIIEEEERLHREVGGEIQSVALPWCRRIFDMFPAIDTTLGEHLGILNWKRFDRCRSWAADPASKVIVGGIPKYGPSETIDHETAPTTTMEGTTTGHPTSTNTGTNLDTEITAPDNDFDDHFEPHPGKMGRREEFDLETVLTSSTHMAGTFRVPDMPNEDQDGSRTCSVCKNQLSQSVQTRTDWKRHIYHDLEPYTCTSPDCATSGVDTFSNRQDWAEHEFQHHLAEKVWMCSACSARMSTKEAFSNHLERNHPEYTWVEEHIAVELSENTGLYIKSPLICPMCKVTLEPSLQVYAKHVGRHLEQIALIVVQTQNMDESLEENDTGTETTSSISYAEDDEMNSPLARGDDAAVNSPLARGDDAAVNSPLKRGDNTAKLDNRASHGQTLTSVYEAAPMVSSTLNYENAAILPEKTKTRRSILRKVAVLGSRSAGKSSLVVQFVDGHYVESYYPTIENTFIKRMWRGDQAYSVEIVDAAGQDEYSILNSKHFIGIHGYMLVYSVRSRASFEMVQVIREKILNHLGTEWVPIVVVGTQSDSQSKLRQVSTEEGKQLCEKWNCAWTEASARYNENVGEAFEMLLSEIEKSQDPDRSASNRCITM</sequence>
<dbReference type="SMART" id="SM00175">
    <property type="entry name" value="RAB"/>
    <property type="match status" value="1"/>
</dbReference>
<dbReference type="PROSITE" id="PS51419">
    <property type="entry name" value="RAB"/>
    <property type="match status" value="1"/>
</dbReference>
<dbReference type="KEGG" id="pfy:PFICI_13933"/>
<keyword evidence="7" id="KW-0472">Membrane</keyword>
<proteinExistence type="inferred from homology"/>
<dbReference type="Proteomes" id="UP000030651">
    <property type="component" value="Unassembled WGS sequence"/>
</dbReference>
<evidence type="ECO:0000256" key="9">
    <source>
        <dbReference type="ARBA" id="ARBA00023289"/>
    </source>
</evidence>
<evidence type="ECO:0000259" key="14">
    <source>
        <dbReference type="PROSITE" id="PS00028"/>
    </source>
</evidence>